<evidence type="ECO:0000313" key="2">
    <source>
        <dbReference type="Proteomes" id="UP000829494"/>
    </source>
</evidence>
<sequence length="132" mass="14359">MTRPPLVGADLWNKVMRAAGDRCECRGVCGKRHDPDRRGRQMRCPHENGMLVSKIGEIKLIAVPRDPSVDFTAAASLPASRLIALCPSCDGAVRRIFKRAAKRLPPQEDGLFDSAPYYVDPASTKQADVGAA</sequence>
<protein>
    <recommendedName>
        <fullName evidence="3">HNH endonuclease</fullName>
    </recommendedName>
</protein>
<organism evidence="1 2">
    <name type="scientific">Streptomyces rimosus subsp. rimosus</name>
    <dbReference type="NCBI Taxonomy" id="132474"/>
    <lineage>
        <taxon>Bacteria</taxon>
        <taxon>Bacillati</taxon>
        <taxon>Actinomycetota</taxon>
        <taxon>Actinomycetes</taxon>
        <taxon>Kitasatosporales</taxon>
        <taxon>Streptomycetaceae</taxon>
        <taxon>Streptomyces</taxon>
    </lineage>
</organism>
<keyword evidence="2" id="KW-1185">Reference proteome</keyword>
<reference evidence="1 2" key="1">
    <citation type="submission" date="2022-03" db="EMBL/GenBank/DDBJ databases">
        <title>Complete genome of Streptomyces rimosus ssp. rimosus R7 (=ATCC 10970).</title>
        <authorList>
            <person name="Beganovic S."/>
            <person name="Ruckert C."/>
            <person name="Busche T."/>
            <person name="Kalinowski J."/>
            <person name="Wittmann C."/>
        </authorList>
    </citation>
    <scope>NUCLEOTIDE SEQUENCE [LARGE SCALE GENOMIC DNA]</scope>
    <source>
        <strain evidence="1 2">R7</strain>
    </source>
</reference>
<gene>
    <name evidence="1" type="ORF">SRIMR7_23320</name>
</gene>
<name>A0ABY3Z459_STRRM</name>
<dbReference type="RefSeq" id="WP_003979870.1">
    <property type="nucleotide sequence ID" value="NZ_CP043497.1"/>
</dbReference>
<accession>A0ABY3Z459</accession>
<proteinExistence type="predicted"/>
<evidence type="ECO:0000313" key="1">
    <source>
        <dbReference type="EMBL" id="UNZ05090.1"/>
    </source>
</evidence>
<dbReference type="EMBL" id="CP094298">
    <property type="protein sequence ID" value="UNZ05090.1"/>
    <property type="molecule type" value="Genomic_DNA"/>
</dbReference>
<dbReference type="Proteomes" id="UP000829494">
    <property type="component" value="Chromosome"/>
</dbReference>
<dbReference type="GeneID" id="66855799"/>
<evidence type="ECO:0008006" key="3">
    <source>
        <dbReference type="Google" id="ProtNLM"/>
    </source>
</evidence>